<evidence type="ECO:0000256" key="1">
    <source>
        <dbReference type="SAM" id="Phobius"/>
    </source>
</evidence>
<evidence type="ECO:0000313" key="2">
    <source>
        <dbReference type="EMBL" id="KAJ9556226.1"/>
    </source>
</evidence>
<dbReference type="AlphaFoldDB" id="A0AA38TJ22"/>
<name>A0AA38TJ22_9ASTR</name>
<comment type="caution">
    <text evidence="2">The sequence shown here is derived from an EMBL/GenBank/DDBJ whole genome shotgun (WGS) entry which is preliminary data.</text>
</comment>
<evidence type="ECO:0000313" key="3">
    <source>
        <dbReference type="Proteomes" id="UP001172457"/>
    </source>
</evidence>
<keyword evidence="3" id="KW-1185">Reference proteome</keyword>
<gene>
    <name evidence="2" type="ORF">OSB04_010840</name>
</gene>
<protein>
    <recommendedName>
        <fullName evidence="4">Transmembrane protein</fullName>
    </recommendedName>
</protein>
<keyword evidence="1" id="KW-1133">Transmembrane helix</keyword>
<reference evidence="2" key="1">
    <citation type="submission" date="2023-03" db="EMBL/GenBank/DDBJ databases">
        <title>Chromosome-scale reference genome and RAD-based genetic map of yellow starthistle (Centaurea solstitialis) reveal putative structural variation and QTLs associated with invader traits.</title>
        <authorList>
            <person name="Reatini B."/>
            <person name="Cang F.A."/>
            <person name="Jiang Q."/>
            <person name="Mckibben M.T.W."/>
            <person name="Barker M.S."/>
            <person name="Rieseberg L.H."/>
            <person name="Dlugosch K.M."/>
        </authorList>
    </citation>
    <scope>NUCLEOTIDE SEQUENCE</scope>
    <source>
        <strain evidence="2">CAN-66</strain>
        <tissue evidence="2">Leaf</tissue>
    </source>
</reference>
<proteinExistence type="predicted"/>
<accession>A0AA38TJ22</accession>
<dbReference type="Proteomes" id="UP001172457">
    <property type="component" value="Chromosome 3"/>
</dbReference>
<dbReference type="EMBL" id="JARYMX010000003">
    <property type="protein sequence ID" value="KAJ9556226.1"/>
    <property type="molecule type" value="Genomic_DNA"/>
</dbReference>
<organism evidence="2 3">
    <name type="scientific">Centaurea solstitialis</name>
    <name type="common">yellow star-thistle</name>
    <dbReference type="NCBI Taxonomy" id="347529"/>
    <lineage>
        <taxon>Eukaryota</taxon>
        <taxon>Viridiplantae</taxon>
        <taxon>Streptophyta</taxon>
        <taxon>Embryophyta</taxon>
        <taxon>Tracheophyta</taxon>
        <taxon>Spermatophyta</taxon>
        <taxon>Magnoliopsida</taxon>
        <taxon>eudicotyledons</taxon>
        <taxon>Gunneridae</taxon>
        <taxon>Pentapetalae</taxon>
        <taxon>asterids</taxon>
        <taxon>campanulids</taxon>
        <taxon>Asterales</taxon>
        <taxon>Asteraceae</taxon>
        <taxon>Carduoideae</taxon>
        <taxon>Cardueae</taxon>
        <taxon>Centaureinae</taxon>
        <taxon>Centaurea</taxon>
    </lineage>
</organism>
<keyword evidence="1" id="KW-0472">Membrane</keyword>
<evidence type="ECO:0008006" key="4">
    <source>
        <dbReference type="Google" id="ProtNLM"/>
    </source>
</evidence>
<sequence>MGFRSKFSPPPPSSVSVSVSVSNFIFFLLCIVLFQKSNAQTARTDPSEGLSLVYNCLDWIDCELLMCYHH</sequence>
<keyword evidence="1" id="KW-0812">Transmembrane</keyword>
<feature type="transmembrane region" description="Helical" evidence="1">
    <location>
        <begin position="15"/>
        <end position="34"/>
    </location>
</feature>